<dbReference type="OrthoDB" id="2129491at2759"/>
<dbReference type="Gene3D" id="3.30.360.10">
    <property type="entry name" value="Dihydrodipicolinate Reductase, domain 2"/>
    <property type="match status" value="1"/>
</dbReference>
<dbReference type="EMBL" id="VSRR010000170">
    <property type="protein sequence ID" value="MPC11580.1"/>
    <property type="molecule type" value="Genomic_DNA"/>
</dbReference>
<comment type="caution">
    <text evidence="1">The sequence shown here is derived from an EMBL/GenBank/DDBJ whole genome shotgun (WGS) entry which is preliminary data.</text>
</comment>
<dbReference type="Proteomes" id="UP000324222">
    <property type="component" value="Unassembled WGS sequence"/>
</dbReference>
<name>A0A5B7CQ45_PORTR</name>
<protein>
    <recommendedName>
        <fullName evidence="3">Gfo/Idh/MocA-like oxidoreductase C-terminal domain-containing protein</fullName>
    </recommendedName>
</protein>
<evidence type="ECO:0000313" key="1">
    <source>
        <dbReference type="EMBL" id="MPC11580.1"/>
    </source>
</evidence>
<accession>A0A5B7CQ45</accession>
<gene>
    <name evidence="1" type="ORF">E2C01_004248</name>
</gene>
<keyword evidence="2" id="KW-1185">Reference proteome</keyword>
<organism evidence="1 2">
    <name type="scientific">Portunus trituberculatus</name>
    <name type="common">Swimming crab</name>
    <name type="synonym">Neptunus trituberculatus</name>
    <dbReference type="NCBI Taxonomy" id="210409"/>
    <lineage>
        <taxon>Eukaryota</taxon>
        <taxon>Metazoa</taxon>
        <taxon>Ecdysozoa</taxon>
        <taxon>Arthropoda</taxon>
        <taxon>Crustacea</taxon>
        <taxon>Multicrustacea</taxon>
        <taxon>Malacostraca</taxon>
        <taxon>Eumalacostraca</taxon>
        <taxon>Eucarida</taxon>
        <taxon>Decapoda</taxon>
        <taxon>Pleocyemata</taxon>
        <taxon>Brachyura</taxon>
        <taxon>Eubrachyura</taxon>
        <taxon>Portunoidea</taxon>
        <taxon>Portunidae</taxon>
        <taxon>Portuninae</taxon>
        <taxon>Portunus</taxon>
    </lineage>
</organism>
<dbReference type="AlphaFoldDB" id="A0A5B7CQ45"/>
<reference evidence="1 2" key="1">
    <citation type="submission" date="2019-05" db="EMBL/GenBank/DDBJ databases">
        <title>Another draft genome of Portunus trituberculatus and its Hox gene families provides insights of decapod evolution.</title>
        <authorList>
            <person name="Jeong J.-H."/>
            <person name="Song I."/>
            <person name="Kim S."/>
            <person name="Choi T."/>
            <person name="Kim D."/>
            <person name="Ryu S."/>
            <person name="Kim W."/>
        </authorList>
    </citation>
    <scope>NUCLEOTIDE SEQUENCE [LARGE SCALE GENOMIC DNA]</scope>
    <source>
        <tissue evidence="1">Muscle</tissue>
    </source>
</reference>
<evidence type="ECO:0008006" key="3">
    <source>
        <dbReference type="Google" id="ProtNLM"/>
    </source>
</evidence>
<proteinExistence type="predicted"/>
<evidence type="ECO:0000313" key="2">
    <source>
        <dbReference type="Proteomes" id="UP000324222"/>
    </source>
</evidence>
<sequence length="118" mass="13176">MVAFSEQICQRKTEIYGTMGQLVWDESRGLKVSHFDFATQTYKVYQCEKNEEAAGWGHGGADFFMMKAFVEAVARGDSHSIVTGPKVSLKTHLLAFAAEESRLTGSVVKPSEDPRWKV</sequence>